<feature type="non-terminal residue" evidence="2">
    <location>
        <position position="1"/>
    </location>
</feature>
<evidence type="ECO:0000259" key="1">
    <source>
        <dbReference type="Pfam" id="PF17514"/>
    </source>
</evidence>
<proteinExistence type="predicted"/>
<sequence>LNDYTCGAVSENAANDFIRFVSKGVIIKFGDISEELKKSEKQKLKEYVKDISIRTVNCIMKRFEDDPQAYLINDTLNYYYKKDISVTDPDHDDPNDYYKRLTKVEGT</sequence>
<name>Q8MUJ4_9DIPT</name>
<reference evidence="2" key="1">
    <citation type="submission" date="2002-06" db="EMBL/GenBank/DDBJ databases">
        <title>Analysis of structure and expression of F6.2 gene in Chironomus thummi and in related species.</title>
        <authorList>
            <person name="Alieva E."/>
            <person name="Mayorov V."/>
            <person name="Elisafenko E."/>
            <person name="Adkison L."/>
            <person name="Blinov A."/>
        </authorList>
    </citation>
    <scope>NUCLEOTIDE SEQUENCE</scope>
</reference>
<dbReference type="EMBL" id="AF521040">
    <property type="protein sequence ID" value="AAM89243.1"/>
    <property type="molecule type" value="Genomic_DNA"/>
</dbReference>
<dbReference type="Pfam" id="PF17514">
    <property type="entry name" value="DUF5442"/>
    <property type="match status" value="1"/>
</dbReference>
<dbReference type="InterPro" id="IPR035241">
    <property type="entry name" value="DUF5442"/>
</dbReference>
<organism evidence="2">
    <name type="scientific">Chironomus sokolovae</name>
    <dbReference type="NCBI Taxonomy" id="201721"/>
    <lineage>
        <taxon>Eukaryota</taxon>
        <taxon>Metazoa</taxon>
        <taxon>Ecdysozoa</taxon>
        <taxon>Arthropoda</taxon>
        <taxon>Hexapoda</taxon>
        <taxon>Insecta</taxon>
        <taxon>Pterygota</taxon>
        <taxon>Neoptera</taxon>
        <taxon>Endopterygota</taxon>
        <taxon>Diptera</taxon>
        <taxon>Nematocera</taxon>
        <taxon>Chironomoidea</taxon>
        <taxon>Chironomidae</taxon>
        <taxon>Chironominae</taxon>
        <taxon>Chironomus</taxon>
    </lineage>
</organism>
<dbReference type="AlphaFoldDB" id="Q8MUJ4"/>
<feature type="domain" description="DUF5442" evidence="1">
    <location>
        <begin position="1"/>
        <end position="107"/>
    </location>
</feature>
<protein>
    <submittedName>
        <fullName evidence="2">F6.2</fullName>
    </submittedName>
</protein>
<accession>Q8MUJ4</accession>
<feature type="non-terminal residue" evidence="2">
    <location>
        <position position="107"/>
    </location>
</feature>
<gene>
    <name evidence="2" type="primary">F6.2</name>
</gene>
<evidence type="ECO:0000313" key="2">
    <source>
        <dbReference type="EMBL" id="AAM89243.1"/>
    </source>
</evidence>